<sequence length="184" mass="21854">MGTEFMGRPGFEAVYDAYKDLVFQTAYLYLKDWYAAEDIMQETFLRYYIYMEHTKVENARKWLLTAAKNMALNHIRDIARSTSLGMEEDEEGSLGSEESSEDIFFARLWRREVIRSADTILGALYRKSRRWFDAVTLVYCMGKPQKEVAACMGMSLDSFQSMLYRAKNWIKKHYREEYDHIYRT</sequence>
<dbReference type="GO" id="GO:0003677">
    <property type="term" value="F:DNA binding"/>
    <property type="evidence" value="ECO:0007669"/>
    <property type="project" value="UniProtKB-KW"/>
</dbReference>
<evidence type="ECO:0000256" key="2">
    <source>
        <dbReference type="ARBA" id="ARBA00023015"/>
    </source>
</evidence>
<dbReference type="Gene3D" id="1.10.10.10">
    <property type="entry name" value="Winged helix-like DNA-binding domain superfamily/Winged helix DNA-binding domain"/>
    <property type="match status" value="1"/>
</dbReference>
<dbReference type="InterPro" id="IPR039425">
    <property type="entry name" value="RNA_pol_sigma-70-like"/>
</dbReference>
<dbReference type="InterPro" id="IPR007627">
    <property type="entry name" value="RNA_pol_sigma70_r2"/>
</dbReference>
<dbReference type="EMBL" id="JACJKS010000001">
    <property type="protein sequence ID" value="MBM6947218.1"/>
    <property type="molecule type" value="Genomic_DNA"/>
</dbReference>
<organism evidence="7 8">
    <name type="scientific">Mordavella massiliensis</name>
    <dbReference type="NCBI Taxonomy" id="1871024"/>
    <lineage>
        <taxon>Bacteria</taxon>
        <taxon>Bacillati</taxon>
        <taxon>Bacillota</taxon>
        <taxon>Clostridia</taxon>
        <taxon>Eubacteriales</taxon>
        <taxon>Clostridiaceae</taxon>
        <taxon>Mordavella</taxon>
    </lineage>
</organism>
<evidence type="ECO:0000313" key="8">
    <source>
        <dbReference type="Proteomes" id="UP000705508"/>
    </source>
</evidence>
<dbReference type="Proteomes" id="UP000705508">
    <property type="component" value="Unassembled WGS sequence"/>
</dbReference>
<proteinExistence type="inferred from homology"/>
<comment type="similarity">
    <text evidence="1">Belongs to the sigma-70 factor family. ECF subfamily.</text>
</comment>
<dbReference type="InterPro" id="IPR013324">
    <property type="entry name" value="RNA_pol_sigma_r3/r4-like"/>
</dbReference>
<dbReference type="GO" id="GO:0016987">
    <property type="term" value="F:sigma factor activity"/>
    <property type="evidence" value="ECO:0007669"/>
    <property type="project" value="UniProtKB-KW"/>
</dbReference>
<evidence type="ECO:0000256" key="4">
    <source>
        <dbReference type="ARBA" id="ARBA00023125"/>
    </source>
</evidence>
<dbReference type="PANTHER" id="PTHR43133:SF8">
    <property type="entry name" value="RNA POLYMERASE SIGMA FACTOR HI_1459-RELATED"/>
    <property type="match status" value="1"/>
</dbReference>
<reference evidence="7" key="1">
    <citation type="submission" date="2020-08" db="EMBL/GenBank/DDBJ databases">
        <authorList>
            <person name="Cejkova D."/>
            <person name="Kubasova T."/>
            <person name="Jahodarova E."/>
            <person name="Rychlik I."/>
        </authorList>
    </citation>
    <scope>NUCLEOTIDE SEQUENCE</scope>
    <source>
        <strain evidence="7">An582</strain>
    </source>
</reference>
<dbReference type="InterPro" id="IPR036388">
    <property type="entry name" value="WH-like_DNA-bd_sf"/>
</dbReference>
<keyword evidence="3" id="KW-0731">Sigma factor</keyword>
<protein>
    <submittedName>
        <fullName evidence="7">Sigma-70 family RNA polymerase sigma factor</fullName>
    </submittedName>
</protein>
<keyword evidence="5" id="KW-0804">Transcription</keyword>
<keyword evidence="4" id="KW-0238">DNA-binding</keyword>
<evidence type="ECO:0000259" key="6">
    <source>
        <dbReference type="Pfam" id="PF04542"/>
    </source>
</evidence>
<evidence type="ECO:0000256" key="3">
    <source>
        <dbReference type="ARBA" id="ARBA00023082"/>
    </source>
</evidence>
<dbReference type="GO" id="GO:0006352">
    <property type="term" value="P:DNA-templated transcription initiation"/>
    <property type="evidence" value="ECO:0007669"/>
    <property type="project" value="InterPro"/>
</dbReference>
<dbReference type="PANTHER" id="PTHR43133">
    <property type="entry name" value="RNA POLYMERASE ECF-TYPE SIGMA FACTO"/>
    <property type="match status" value="1"/>
</dbReference>
<evidence type="ECO:0000256" key="1">
    <source>
        <dbReference type="ARBA" id="ARBA00010641"/>
    </source>
</evidence>
<dbReference type="NCBIfam" id="TIGR02937">
    <property type="entry name" value="sigma70-ECF"/>
    <property type="match status" value="1"/>
</dbReference>
<comment type="caution">
    <text evidence="7">The sequence shown here is derived from an EMBL/GenBank/DDBJ whole genome shotgun (WGS) entry which is preliminary data.</text>
</comment>
<evidence type="ECO:0000313" key="7">
    <source>
        <dbReference type="EMBL" id="MBM6947218.1"/>
    </source>
</evidence>
<dbReference type="InterPro" id="IPR014284">
    <property type="entry name" value="RNA_pol_sigma-70_dom"/>
</dbReference>
<dbReference type="Gene3D" id="1.10.1740.10">
    <property type="match status" value="1"/>
</dbReference>
<dbReference type="SUPFAM" id="SSF88659">
    <property type="entry name" value="Sigma3 and sigma4 domains of RNA polymerase sigma factors"/>
    <property type="match status" value="1"/>
</dbReference>
<reference evidence="7" key="2">
    <citation type="journal article" date="2021" name="Sci. Rep.">
        <title>The distribution of antibiotic resistance genes in chicken gut microbiota commensals.</title>
        <authorList>
            <person name="Juricova H."/>
            <person name="Matiasovicova J."/>
            <person name="Kubasova T."/>
            <person name="Cejkova D."/>
            <person name="Rychlik I."/>
        </authorList>
    </citation>
    <scope>NUCLEOTIDE SEQUENCE</scope>
    <source>
        <strain evidence="7">An582</strain>
    </source>
</reference>
<dbReference type="AlphaFoldDB" id="A0A938XAR6"/>
<dbReference type="RefSeq" id="WP_204905266.1">
    <property type="nucleotide sequence ID" value="NZ_JACJKS010000001.1"/>
</dbReference>
<feature type="domain" description="RNA polymerase sigma-70 region 2" evidence="6">
    <location>
        <begin position="15"/>
        <end position="80"/>
    </location>
</feature>
<evidence type="ECO:0000256" key="5">
    <source>
        <dbReference type="ARBA" id="ARBA00023163"/>
    </source>
</evidence>
<keyword evidence="2" id="KW-0805">Transcription regulation</keyword>
<name>A0A938XAR6_9CLOT</name>
<dbReference type="InterPro" id="IPR013325">
    <property type="entry name" value="RNA_pol_sigma_r2"/>
</dbReference>
<dbReference type="SUPFAM" id="SSF88946">
    <property type="entry name" value="Sigma2 domain of RNA polymerase sigma factors"/>
    <property type="match status" value="1"/>
</dbReference>
<gene>
    <name evidence="7" type="ORF">H6A20_00880</name>
</gene>
<accession>A0A938XAR6</accession>
<dbReference type="Pfam" id="PF04542">
    <property type="entry name" value="Sigma70_r2"/>
    <property type="match status" value="1"/>
</dbReference>